<protein>
    <submittedName>
        <fullName evidence="4">C2H2-type domain-containing protein</fullName>
    </submittedName>
</protein>
<proteinExistence type="predicted"/>
<evidence type="ECO:0000313" key="2">
    <source>
        <dbReference type="EMBL" id="VDO17889.1"/>
    </source>
</evidence>
<feature type="compositionally biased region" description="Basic residues" evidence="1">
    <location>
        <begin position="9"/>
        <end position="20"/>
    </location>
</feature>
<name>A0A0R3QHX7_9BILA</name>
<evidence type="ECO:0000256" key="1">
    <source>
        <dbReference type="SAM" id="MobiDB-lite"/>
    </source>
</evidence>
<gene>
    <name evidence="2" type="ORF">BTMF_LOCUS5262</name>
</gene>
<reference evidence="4" key="1">
    <citation type="submission" date="2017-02" db="UniProtKB">
        <authorList>
            <consortium name="WormBaseParasite"/>
        </authorList>
    </citation>
    <scope>IDENTIFICATION</scope>
</reference>
<sequence length="57" mass="6517">MFRNESELKKHHTSKHKRLKRCDNERPPSGATSPVAIRSKNEIILFSVITLTASLLE</sequence>
<reference evidence="2 3" key="2">
    <citation type="submission" date="2018-11" db="EMBL/GenBank/DDBJ databases">
        <authorList>
            <consortium name="Pathogen Informatics"/>
        </authorList>
    </citation>
    <scope>NUCLEOTIDE SEQUENCE [LARGE SCALE GENOMIC DNA]</scope>
</reference>
<keyword evidence="3" id="KW-1185">Reference proteome</keyword>
<organism evidence="4">
    <name type="scientific">Brugia timori</name>
    <dbReference type="NCBI Taxonomy" id="42155"/>
    <lineage>
        <taxon>Eukaryota</taxon>
        <taxon>Metazoa</taxon>
        <taxon>Ecdysozoa</taxon>
        <taxon>Nematoda</taxon>
        <taxon>Chromadorea</taxon>
        <taxon>Rhabditida</taxon>
        <taxon>Spirurina</taxon>
        <taxon>Spiruromorpha</taxon>
        <taxon>Filarioidea</taxon>
        <taxon>Onchocercidae</taxon>
        <taxon>Brugia</taxon>
    </lineage>
</organism>
<evidence type="ECO:0000313" key="4">
    <source>
        <dbReference type="WBParaSite" id="BTMF_0000600101-mRNA-1"/>
    </source>
</evidence>
<dbReference type="AlphaFoldDB" id="A0A0R3QHX7"/>
<dbReference type="WBParaSite" id="BTMF_0000600101-mRNA-1">
    <property type="protein sequence ID" value="BTMF_0000600101-mRNA-1"/>
    <property type="gene ID" value="BTMF_0000600101"/>
</dbReference>
<dbReference type="Proteomes" id="UP000280834">
    <property type="component" value="Unassembled WGS sequence"/>
</dbReference>
<dbReference type="EMBL" id="UZAG01005568">
    <property type="protein sequence ID" value="VDO17889.1"/>
    <property type="molecule type" value="Genomic_DNA"/>
</dbReference>
<evidence type="ECO:0000313" key="3">
    <source>
        <dbReference type="Proteomes" id="UP000280834"/>
    </source>
</evidence>
<accession>A0A0R3QHX7</accession>
<feature type="region of interest" description="Disordered" evidence="1">
    <location>
        <begin position="1"/>
        <end position="34"/>
    </location>
</feature>